<proteinExistence type="inferred from homology"/>
<sequence length="274" mass="30287">MNGEGRTDRDRRGTCHLAVRGDRGPRRERRSTHPGSPAWRTNRCACVENAGLAAVVGSVPLADFGEEPLRAHLEDLPWLERAARAHHRVIGRAAGYGQVIPLRFATIYHDDGRVRTMLQERRDDLTATLARVAGRTEWGVKAYVDPRAFLPDPGEEGPSGGDTPGTAYLLRRRAQRDDKETAHLRATERAEEIHTALTALAAATAAHPPQDARLAAYEGWMVLNNSYLVPDDRTEEFTASVTGLGERYPDVDLELSGPWPPYSFTAPPEREEAP</sequence>
<evidence type="ECO:0000313" key="5">
    <source>
        <dbReference type="EMBL" id="EFL20970.1"/>
    </source>
</evidence>
<feature type="region of interest" description="Disordered" evidence="4">
    <location>
        <begin position="255"/>
        <end position="274"/>
    </location>
</feature>
<feature type="region of interest" description="Disordered" evidence="4">
    <location>
        <begin position="1"/>
        <end position="39"/>
    </location>
</feature>
<dbReference type="Pfam" id="PF06386">
    <property type="entry name" value="GvpL_GvpF"/>
    <property type="match status" value="1"/>
</dbReference>
<dbReference type="PANTHER" id="PTHR36852:SF1">
    <property type="entry name" value="PROTEIN GVPL 2"/>
    <property type="match status" value="1"/>
</dbReference>
<reference evidence="5 6" key="1">
    <citation type="submission" date="2009-02" db="EMBL/GenBank/DDBJ databases">
        <title>Annotation of Streptomyces hygroscopicus strain ATCC 53653.</title>
        <authorList>
            <consortium name="The Broad Institute Genome Sequencing Platform"/>
            <consortium name="Broad Institute Microbial Sequencing Center"/>
            <person name="Fischbach M."/>
            <person name="Godfrey P."/>
            <person name="Ward D."/>
            <person name="Young S."/>
            <person name="Zeng Q."/>
            <person name="Koehrsen M."/>
            <person name="Alvarado L."/>
            <person name="Berlin A.M."/>
            <person name="Bochicchio J."/>
            <person name="Borenstein D."/>
            <person name="Chapman S.B."/>
            <person name="Chen Z."/>
            <person name="Engels R."/>
            <person name="Freedman E."/>
            <person name="Gellesch M."/>
            <person name="Goldberg J."/>
            <person name="Griggs A."/>
            <person name="Gujja S."/>
            <person name="Heilman E.R."/>
            <person name="Heiman D.I."/>
            <person name="Hepburn T.A."/>
            <person name="Howarth C."/>
            <person name="Jen D."/>
            <person name="Larson L."/>
            <person name="Lewis B."/>
            <person name="Mehta T."/>
            <person name="Park D."/>
            <person name="Pearson M."/>
            <person name="Richards J."/>
            <person name="Roberts A."/>
            <person name="Saif S."/>
            <person name="Shea T.D."/>
            <person name="Shenoy N."/>
            <person name="Sisk P."/>
            <person name="Stolte C."/>
            <person name="Sykes S.N."/>
            <person name="Thomson T."/>
            <person name="Walk T."/>
            <person name="White J."/>
            <person name="Yandava C."/>
            <person name="Straight P."/>
            <person name="Clardy J."/>
            <person name="Hung D."/>
            <person name="Kolter R."/>
            <person name="Mekalanos J."/>
            <person name="Walker S."/>
            <person name="Walsh C.T."/>
            <person name="Wieland-Brown L.C."/>
            <person name="Haas B."/>
            <person name="Nusbaum C."/>
            <person name="Birren B."/>
        </authorList>
    </citation>
    <scope>NUCLEOTIDE SEQUENCE [LARGE SCALE GENOMIC DNA]</scope>
    <source>
        <strain evidence="5 6">ATCC 53653</strain>
    </source>
</reference>
<gene>
    <name evidence="5" type="ORF">SSOG_00682</name>
</gene>
<dbReference type="STRING" id="457427.SSOG_00682"/>
<dbReference type="GO" id="GO:0031411">
    <property type="term" value="C:gas vesicle"/>
    <property type="evidence" value="ECO:0007669"/>
    <property type="project" value="UniProtKB-SubCell"/>
</dbReference>
<dbReference type="PANTHER" id="PTHR36852">
    <property type="entry name" value="PROTEIN GVPL 2"/>
    <property type="match status" value="1"/>
</dbReference>
<dbReference type="Proteomes" id="UP000003963">
    <property type="component" value="Unassembled WGS sequence"/>
</dbReference>
<comment type="subcellular location">
    <subcellularLocation>
        <location evidence="2">Gas vesicle</location>
    </subcellularLocation>
</comment>
<evidence type="ECO:0000313" key="6">
    <source>
        <dbReference type="Proteomes" id="UP000003963"/>
    </source>
</evidence>
<accession>D9WCM3</accession>
<keyword evidence="6" id="KW-1185">Reference proteome</keyword>
<name>D9WCM3_9ACTN</name>
<keyword evidence="1" id="KW-0304">Gas vesicle</keyword>
<dbReference type="HOGENOM" id="CLU_065736_0_0_11"/>
<evidence type="ECO:0000256" key="3">
    <source>
        <dbReference type="ARBA" id="ARBA00035643"/>
    </source>
</evidence>
<protein>
    <submittedName>
        <fullName evidence="5">Gas vesicle protein</fullName>
    </submittedName>
</protein>
<organism evidence="5 6">
    <name type="scientific">Streptomyces himastatinicus ATCC 53653</name>
    <dbReference type="NCBI Taxonomy" id="457427"/>
    <lineage>
        <taxon>Bacteria</taxon>
        <taxon>Bacillati</taxon>
        <taxon>Actinomycetota</taxon>
        <taxon>Actinomycetes</taxon>
        <taxon>Kitasatosporales</taxon>
        <taxon>Streptomycetaceae</taxon>
        <taxon>Streptomyces</taxon>
        <taxon>Streptomyces violaceusniger group</taxon>
    </lineage>
</organism>
<dbReference type="AlphaFoldDB" id="D9WCM3"/>
<dbReference type="GO" id="GO:0031412">
    <property type="term" value="P:gas vesicle organization"/>
    <property type="evidence" value="ECO:0007669"/>
    <property type="project" value="InterPro"/>
</dbReference>
<dbReference type="EMBL" id="GG657754">
    <property type="protein sequence ID" value="EFL20970.1"/>
    <property type="molecule type" value="Genomic_DNA"/>
</dbReference>
<comment type="similarity">
    <text evidence="3">Belongs to the gas vesicle GvpF/GvpL family.</text>
</comment>
<evidence type="ECO:0000256" key="1">
    <source>
        <dbReference type="ARBA" id="ARBA00022987"/>
    </source>
</evidence>
<feature type="compositionally biased region" description="Basic and acidic residues" evidence="4">
    <location>
        <begin position="1"/>
        <end position="25"/>
    </location>
</feature>
<evidence type="ECO:0000256" key="4">
    <source>
        <dbReference type="SAM" id="MobiDB-lite"/>
    </source>
</evidence>
<dbReference type="InterPro" id="IPR009430">
    <property type="entry name" value="GvpL/GvpF"/>
</dbReference>
<evidence type="ECO:0000256" key="2">
    <source>
        <dbReference type="ARBA" id="ARBA00035108"/>
    </source>
</evidence>